<evidence type="ECO:0000313" key="4">
    <source>
        <dbReference type="Proteomes" id="UP000287470"/>
    </source>
</evidence>
<dbReference type="Gene3D" id="1.10.1660.10">
    <property type="match status" value="1"/>
</dbReference>
<comment type="caution">
    <text evidence="3">The sequence shown here is derived from an EMBL/GenBank/DDBJ whole genome shotgun (WGS) entry which is preliminary data.</text>
</comment>
<dbReference type="PANTHER" id="PTHR30204:SF83">
    <property type="entry name" value="TRANSCRIPTIONAL REGULATOR, MERR FAMILY"/>
    <property type="match status" value="1"/>
</dbReference>
<evidence type="ECO:0000256" key="1">
    <source>
        <dbReference type="ARBA" id="ARBA00023125"/>
    </source>
</evidence>
<sequence>MLRTIKQVSEETGIPASAIRFYDRHGLLPAGQRDEHGYRVFDDAAVRELYIVDYMRLADMPVRTIRRFADWCDGDGGSIRERLDAFDDHYEQVRRRIGELTDALAILDESRARCRQALADGVDDETFRILNETAMIDTVQNMRRKRQNMQ</sequence>
<dbReference type="SUPFAM" id="SSF46955">
    <property type="entry name" value="Putative DNA-binding domain"/>
    <property type="match status" value="1"/>
</dbReference>
<dbReference type="OrthoDB" id="9802039at2"/>
<dbReference type="GO" id="GO:0003700">
    <property type="term" value="F:DNA-binding transcription factor activity"/>
    <property type="evidence" value="ECO:0007669"/>
    <property type="project" value="InterPro"/>
</dbReference>
<dbReference type="CDD" id="cd01109">
    <property type="entry name" value="HTH_YyaN"/>
    <property type="match status" value="1"/>
</dbReference>
<dbReference type="PANTHER" id="PTHR30204">
    <property type="entry name" value="REDOX-CYCLING DRUG-SENSING TRANSCRIPTIONAL ACTIVATOR SOXR"/>
    <property type="match status" value="1"/>
</dbReference>
<evidence type="ECO:0000313" key="3">
    <source>
        <dbReference type="EMBL" id="RSX57434.1"/>
    </source>
</evidence>
<protein>
    <submittedName>
        <fullName evidence="3">Transcriptional regulator MerR family</fullName>
    </submittedName>
</protein>
<dbReference type="Pfam" id="PF00376">
    <property type="entry name" value="MerR"/>
    <property type="match status" value="1"/>
</dbReference>
<dbReference type="AlphaFoldDB" id="A0A430FV55"/>
<feature type="domain" description="HTH merR-type" evidence="2">
    <location>
        <begin position="1"/>
        <end position="71"/>
    </location>
</feature>
<proteinExistence type="predicted"/>
<keyword evidence="1" id="KW-0238">DNA-binding</keyword>
<gene>
    <name evidence="3" type="ORF">D2E24_0732</name>
</gene>
<accession>A0A430FV55</accession>
<name>A0A430FV55_9BIFI</name>
<dbReference type="InterPro" id="IPR000551">
    <property type="entry name" value="MerR-type_HTH_dom"/>
</dbReference>
<dbReference type="InterPro" id="IPR009061">
    <property type="entry name" value="DNA-bd_dom_put_sf"/>
</dbReference>
<dbReference type="InterPro" id="IPR047057">
    <property type="entry name" value="MerR_fam"/>
</dbReference>
<keyword evidence="4" id="KW-1185">Reference proteome</keyword>
<evidence type="ECO:0000259" key="2">
    <source>
        <dbReference type="PROSITE" id="PS50937"/>
    </source>
</evidence>
<organism evidence="3 4">
    <name type="scientific">Bifidobacterium samirii</name>
    <dbReference type="NCBI Taxonomy" id="2306974"/>
    <lineage>
        <taxon>Bacteria</taxon>
        <taxon>Bacillati</taxon>
        <taxon>Actinomycetota</taxon>
        <taxon>Actinomycetes</taxon>
        <taxon>Bifidobacteriales</taxon>
        <taxon>Bifidobacteriaceae</taxon>
        <taxon>Bifidobacterium</taxon>
    </lineage>
</organism>
<dbReference type="PROSITE" id="PS50937">
    <property type="entry name" value="HTH_MERR_2"/>
    <property type="match status" value="1"/>
</dbReference>
<dbReference type="GO" id="GO:0003677">
    <property type="term" value="F:DNA binding"/>
    <property type="evidence" value="ECO:0007669"/>
    <property type="project" value="UniProtKB-KW"/>
</dbReference>
<reference evidence="3 4" key="1">
    <citation type="submission" date="2018-09" db="EMBL/GenBank/DDBJ databases">
        <title>Characterization of the phylogenetic diversity of five novel species belonging to the genus Bifidobacterium.</title>
        <authorList>
            <person name="Lugli G.A."/>
            <person name="Duranti S."/>
            <person name="Milani C."/>
        </authorList>
    </citation>
    <scope>NUCLEOTIDE SEQUENCE [LARGE SCALE GENOMIC DNA]</scope>
    <source>
        <strain evidence="3 4">2033B</strain>
    </source>
</reference>
<dbReference type="RefSeq" id="WP_125968005.1">
    <property type="nucleotide sequence ID" value="NZ_QXGK01000005.1"/>
</dbReference>
<dbReference type="Proteomes" id="UP000287470">
    <property type="component" value="Unassembled WGS sequence"/>
</dbReference>
<dbReference type="EMBL" id="QXGK01000005">
    <property type="protein sequence ID" value="RSX57434.1"/>
    <property type="molecule type" value="Genomic_DNA"/>
</dbReference>
<dbReference type="SMART" id="SM00422">
    <property type="entry name" value="HTH_MERR"/>
    <property type="match status" value="1"/>
</dbReference>